<dbReference type="SUPFAM" id="SSF53335">
    <property type="entry name" value="S-adenosyl-L-methionine-dependent methyltransferases"/>
    <property type="match status" value="1"/>
</dbReference>
<reference evidence="2 3" key="1">
    <citation type="journal article" date="2016" name="Int. J. Syst. Evol. Microbiol.">
        <title>Pyruvatibacter mobilis gen. nov., sp. nov., a marine bacterium from the culture broth of Picochlorum sp. 122.</title>
        <authorList>
            <person name="Wang G."/>
            <person name="Tang M."/>
            <person name="Wu H."/>
            <person name="Dai S."/>
            <person name="Li T."/>
            <person name="Chen C."/>
            <person name="He H."/>
            <person name="Fan J."/>
            <person name="Xiang W."/>
            <person name="Li X."/>
        </authorList>
    </citation>
    <scope>NUCLEOTIDE SEQUENCE [LARGE SCALE GENOMIC DNA]</scope>
    <source>
        <strain evidence="2 3">GYP-11</strain>
    </source>
</reference>
<dbReference type="Gene3D" id="3.40.50.150">
    <property type="entry name" value="Vaccinia Virus protein VP39"/>
    <property type="match status" value="1"/>
</dbReference>
<organism evidence="2 3">
    <name type="scientific">Pyruvatibacter mobilis</name>
    <dbReference type="NCBI Taxonomy" id="1712261"/>
    <lineage>
        <taxon>Bacteria</taxon>
        <taxon>Pseudomonadati</taxon>
        <taxon>Pseudomonadota</taxon>
        <taxon>Alphaproteobacteria</taxon>
        <taxon>Hyphomicrobiales</taxon>
        <taxon>Parvibaculaceae</taxon>
        <taxon>Pyruvatibacter</taxon>
    </lineage>
</organism>
<feature type="domain" description="Methyltransferase" evidence="1">
    <location>
        <begin position="46"/>
        <end position="144"/>
    </location>
</feature>
<dbReference type="OrthoDB" id="1853779at2"/>
<dbReference type="Pfam" id="PF13649">
    <property type="entry name" value="Methyltransf_25"/>
    <property type="match status" value="1"/>
</dbReference>
<sequence>MRLLSRDEVRSVYDAFGARQDSQGWYEDVPLAELKEHMRFQDAEFVLELGSGTGKLAHEIVTELTPAGTNYLGLDVSPVMVNLARNRLRHCGNAFAVVGDVRAPLPLADGSVSHVLAAYVLDIFSEEDIRSIYSEVGRVLRPGGLFGAVSLSTGGNLWSQMASRVWSFVHTMRPQAVGGCRPVELLSCVPDGFDVAHSCKKIGGGIPSEVVVARKPR</sequence>
<name>A0A845QCT0_9HYPH</name>
<evidence type="ECO:0000259" key="1">
    <source>
        <dbReference type="Pfam" id="PF13649"/>
    </source>
</evidence>
<dbReference type="PANTHER" id="PTHR42912:SF93">
    <property type="entry name" value="N6-ADENOSINE-METHYLTRANSFERASE TMT1A"/>
    <property type="match status" value="1"/>
</dbReference>
<dbReference type="EMBL" id="WXYQ01000006">
    <property type="protein sequence ID" value="NBG95821.1"/>
    <property type="molecule type" value="Genomic_DNA"/>
</dbReference>
<evidence type="ECO:0000313" key="3">
    <source>
        <dbReference type="Proteomes" id="UP000470384"/>
    </source>
</evidence>
<protein>
    <submittedName>
        <fullName evidence="2">Methyltransferase domain-containing protein</fullName>
    </submittedName>
</protein>
<dbReference type="AlphaFoldDB" id="A0A845QCT0"/>
<evidence type="ECO:0000313" key="2">
    <source>
        <dbReference type="EMBL" id="NBG95821.1"/>
    </source>
</evidence>
<dbReference type="InterPro" id="IPR050508">
    <property type="entry name" value="Methyltransf_Superfamily"/>
</dbReference>
<dbReference type="InterPro" id="IPR029063">
    <property type="entry name" value="SAM-dependent_MTases_sf"/>
</dbReference>
<accession>A0A845QCT0</accession>
<dbReference type="RefSeq" id="WP_160587712.1">
    <property type="nucleotide sequence ID" value="NZ_BMHN01000001.1"/>
</dbReference>
<dbReference type="GO" id="GO:0032259">
    <property type="term" value="P:methylation"/>
    <property type="evidence" value="ECO:0007669"/>
    <property type="project" value="UniProtKB-KW"/>
</dbReference>
<dbReference type="GO" id="GO:0008168">
    <property type="term" value="F:methyltransferase activity"/>
    <property type="evidence" value="ECO:0007669"/>
    <property type="project" value="UniProtKB-KW"/>
</dbReference>
<keyword evidence="2" id="KW-0808">Transferase</keyword>
<keyword evidence="2" id="KW-0489">Methyltransferase</keyword>
<gene>
    <name evidence="2" type="ORF">GTQ45_08750</name>
</gene>
<proteinExistence type="predicted"/>
<keyword evidence="3" id="KW-1185">Reference proteome</keyword>
<dbReference type="CDD" id="cd02440">
    <property type="entry name" value="AdoMet_MTases"/>
    <property type="match status" value="1"/>
</dbReference>
<dbReference type="GeneID" id="300654524"/>
<dbReference type="InterPro" id="IPR041698">
    <property type="entry name" value="Methyltransf_25"/>
</dbReference>
<dbReference type="Proteomes" id="UP000470384">
    <property type="component" value="Unassembled WGS sequence"/>
</dbReference>
<comment type="caution">
    <text evidence="2">The sequence shown here is derived from an EMBL/GenBank/DDBJ whole genome shotgun (WGS) entry which is preliminary data.</text>
</comment>
<dbReference type="PANTHER" id="PTHR42912">
    <property type="entry name" value="METHYLTRANSFERASE"/>
    <property type="match status" value="1"/>
</dbReference>